<dbReference type="Proteomes" id="UP001152320">
    <property type="component" value="Chromosome 11"/>
</dbReference>
<dbReference type="EMBL" id="JAIZAY010000011">
    <property type="protein sequence ID" value="KAJ8032890.1"/>
    <property type="molecule type" value="Genomic_DNA"/>
</dbReference>
<protein>
    <submittedName>
        <fullName evidence="2">Uncharacterized protein</fullName>
    </submittedName>
</protein>
<gene>
    <name evidence="2" type="ORF">HOLleu_22969</name>
</gene>
<organism evidence="2 3">
    <name type="scientific">Holothuria leucospilota</name>
    <name type="common">Black long sea cucumber</name>
    <name type="synonym">Mertensiothuria leucospilota</name>
    <dbReference type="NCBI Taxonomy" id="206669"/>
    <lineage>
        <taxon>Eukaryota</taxon>
        <taxon>Metazoa</taxon>
        <taxon>Echinodermata</taxon>
        <taxon>Eleutherozoa</taxon>
        <taxon>Echinozoa</taxon>
        <taxon>Holothuroidea</taxon>
        <taxon>Aspidochirotacea</taxon>
        <taxon>Aspidochirotida</taxon>
        <taxon>Holothuriidae</taxon>
        <taxon>Holothuria</taxon>
    </lineage>
</organism>
<evidence type="ECO:0000313" key="2">
    <source>
        <dbReference type="EMBL" id="KAJ8032890.1"/>
    </source>
</evidence>
<name>A0A9Q1BU93_HOLLE</name>
<feature type="region of interest" description="Disordered" evidence="1">
    <location>
        <begin position="1746"/>
        <end position="1765"/>
    </location>
</feature>
<proteinExistence type="predicted"/>
<accession>A0A9Q1BU93</accession>
<keyword evidence="3" id="KW-1185">Reference proteome</keyword>
<evidence type="ECO:0000256" key="1">
    <source>
        <dbReference type="SAM" id="MobiDB-lite"/>
    </source>
</evidence>
<dbReference type="OrthoDB" id="5985073at2759"/>
<sequence>MMLNIQASMSYYSAKPYDIGMDLNKDSRFYEFDGHNSFMFHAPAPSATFLMEPPTGGSTKIDFRVYSSSNQTHMVMVNLQQEPSVTFKLEFVIPKVQTDLSIILALPEGTGFQFKNANQIFQGSRVEVPETDVKVTKDLTGRSYIHIRCPDVYSVPNILTKQRPFNGTVQRKFKTMRGETQPYPAEPSCSTVNSTLYENPLILGCFNDSNHYFPVSMATKDHPTNSNYSLIMTNMLCYQLCRNKGYLISGTKNGSDCSCGNFTNHQQYIETGSYFIELVNVTTQEPYMETLWVACNKTGTQWTNQTVNGTCHDRQTYQECVNELSDGCQNKMYSACSTNFLAEIDCYAVAAIACNGSSESNCNTVMVQKCYDVLFKTCAEFWKVSCELQVTNGSIHKSCMKRAEESYRLQAVNECLNQTYIDCYEHNYNNCTQQGNQTCVSMASATCSDWESLGYSSEEDCHREESSSCVASSAASCSVQSENKCENQTGICMTDAVTARDVSILECVDALWSNCSTCMYDFFWECHYTQGDSQDKCSVDAVEACLFLCYQQNCSLVFHPALETYTYPNCSWVEALPTHYIYPSNCSIEVTKWHEVARLVEKKEPIPVSSCNIPCSGDCNITCGREDFILISGLLDMSLVQQSCNWYTGLYEEEEDTIVWEFQLQVDALATKGIPELLHPLISYTHGPDRIVTLIPFAPFILEAGEVKLMMNVWVAGDLTGYHPGDLIEYYTEVFHHPNSTVTARDISVWWIFPSYVEFVNLTNHAYALYDYHEMQPVVTTSTDPSKGITFYVSTLYNTDMISFHFLVRLDPQNTLPAGNYHLVAFAEMDYFSWDLHNPYEDDYKHNIVPYYHEPLPTRVEFKIEAAPIIRPQRDDVQLMMYSFLYDESSNIFYACFFNKSAPRRKSGGCYMTGDLINPLPDPYPSCEDYCNCTFQYGWKDESNCTDVLPRPENCTCGCYADCEEMFLTCKDDCRTCVDCNTTLCSNSCDMLYTNCTSTCCESDCSQEFNTCSTDCNRCHKQLECTVDGCKSDCYDGMTRCLAGCFPVVLSCESNCTLDAQQCSEHCLLSCQNITRMEEESSQAGLLEVCTTACSDDCLHQEKNCTKNCCLDKCDEERMLCLGTCIQACSSDQSCMQNCTFTCNVRFSSCKFDCELQAASCNGQCDLHEVACQLDCPTECYIETCSEETHLNCTDILPTTTESDLVTIFTNSTVPNWSNYFTEYAEIHNETTNCTLQTKEVCNTELTTTCREICLDDCLDVADSCRSNCCLLVCLEVQHLCQENCTVDGKLDNFCMFECEDDYERCSAPCHLIPFVCKSDCNTDYQICNEGCHACQTFWNLEMNSTEVMNDTSLLINDGNRSTSTVENATCLCNNLTSVNETYRMSEGDGNCTCNVSTILSPNVSVHACSKSNMSSCLSLCNVSATECYGDCPCDEDCYISAASCILGCVGCHPSCYNDCHHNCSTIQEDCQQACLQQMKFVALSSCLDSCRNACAPLCMANNSMNVSCVPECSVGKCSQKCIEWYLPTCQHYEYSKDLQMDQNSLWTTTSLPYTTAWSFNSTVFDEGAFNITLNGLVSLSSPIHNCTSHCLEDNLTCLNVSNSTSSAKKYETCSVGFDKCIQDCIEEYQNTCCQTSCHGVSETCMDACQECDMCLVTCKSDCNRVQSKCISDCRMSSHLVDCDGYAGCMMTCSGFDMYNCTLACLHHYISPRCSSSVNCEYLDECLSHSRKRRYVTNSEKDLVEPRNDFQLPTPAGTPATSDSIQGNVLAESSSSLHRSRREVNVQDSNATDNVTYNDTPDIFDSCTLQHQLQNLTACYETCQNMSCSFENETYCCEEKGICHSKIDGDPCISLCKHHIPMQMKDCFEDCEVTATFCDLFCQKCSEFSNCSNLCSNVCPFHKTFNISECFNRCELSMFSPNCSSSCDSVKCLSGNSSWDCDCFNYTILSSSKDCLESEWSDGNWTMCLDIVVYQPCACQCLCKAAESRYFHWRGLHRSVGNILGCNSHNGTLYGLSKNGMAIMESVDHGQSWWAISNGAWSDVRSSWWFAPANRLDHEELDLLNTTSLHLIFSSDVWDSTFRVSETGVHFQESSNISEFWSTLGVWTCCD</sequence>
<reference evidence="2" key="1">
    <citation type="submission" date="2021-10" db="EMBL/GenBank/DDBJ databases">
        <title>Tropical sea cucumber genome reveals ecological adaptation and Cuvierian tubules defense mechanism.</title>
        <authorList>
            <person name="Chen T."/>
        </authorList>
    </citation>
    <scope>NUCLEOTIDE SEQUENCE</scope>
    <source>
        <strain evidence="2">Nanhai2018</strain>
        <tissue evidence="2">Muscle</tissue>
    </source>
</reference>
<evidence type="ECO:0000313" key="3">
    <source>
        <dbReference type="Proteomes" id="UP001152320"/>
    </source>
</evidence>
<comment type="caution">
    <text evidence="2">The sequence shown here is derived from an EMBL/GenBank/DDBJ whole genome shotgun (WGS) entry which is preliminary data.</text>
</comment>